<protein>
    <recommendedName>
        <fullName evidence="9">Beta sliding clamp</fullName>
    </recommendedName>
</protein>
<proteinExistence type="inferred from homology"/>
<feature type="domain" description="DNA polymerase III beta sliding clamp N-terminal" evidence="10">
    <location>
        <begin position="5"/>
        <end position="121"/>
    </location>
</feature>
<dbReference type="InterPro" id="IPR001001">
    <property type="entry name" value="DNA_polIII_beta"/>
</dbReference>
<dbReference type="PANTHER" id="PTHR30478:SF0">
    <property type="entry name" value="BETA SLIDING CLAMP"/>
    <property type="match status" value="1"/>
</dbReference>
<gene>
    <name evidence="13" type="primary">dnaN</name>
    <name evidence="13" type="ORF">C0J27_00425</name>
</gene>
<evidence type="ECO:0000256" key="2">
    <source>
        <dbReference type="ARBA" id="ARBA00010752"/>
    </source>
</evidence>
<dbReference type="Gene3D" id="3.70.10.10">
    <property type="match status" value="1"/>
</dbReference>
<dbReference type="NCBIfam" id="TIGR00663">
    <property type="entry name" value="dnan"/>
    <property type="match status" value="1"/>
</dbReference>
<evidence type="ECO:0000313" key="13">
    <source>
        <dbReference type="EMBL" id="AXK60216.1"/>
    </source>
</evidence>
<feature type="domain" description="DNA polymerase III beta sliding clamp C-terminal" evidence="12">
    <location>
        <begin position="252"/>
        <end position="367"/>
    </location>
</feature>
<dbReference type="GO" id="GO:0005737">
    <property type="term" value="C:cytoplasm"/>
    <property type="evidence" value="ECO:0007669"/>
    <property type="project" value="UniProtKB-SubCell"/>
</dbReference>
<dbReference type="GO" id="GO:0003887">
    <property type="term" value="F:DNA-directed DNA polymerase activity"/>
    <property type="evidence" value="ECO:0007669"/>
    <property type="project" value="UniProtKB-UniRule"/>
</dbReference>
<accession>A0A345ZA99</accession>
<comment type="function">
    <text evidence="9">Confers DNA tethering and processivity to DNA polymerases and other proteins. Acts as a clamp, forming a ring around DNA (a reaction catalyzed by the clamp-loading complex) which diffuses in an ATP-independent manner freely and bidirectionally along dsDNA. Initially characterized for its ability to contact the catalytic subunit of DNA polymerase III (Pol III), a complex, multichain enzyme responsible for most of the replicative synthesis in bacteria; Pol III exhibits 3'-5' exonuclease proofreading activity. The beta chain is required for initiation of replication as well as for processivity of DNA replication.</text>
</comment>
<dbReference type="InterPro" id="IPR022635">
    <property type="entry name" value="DNA_polIII_beta_C"/>
</dbReference>
<sequence length="371" mass="42207">MSNTFILEQKELAATLGFMQPICSKKTTMQATSLILFHVTQKELILKATDLEISLQYTCSIKDSEIANQQFLVSGKKIFDIVRELDNDITFTLKKNQLDISSGKVHLSLNIKDAQEFPPLPERIENLMHMDREFLLEMFTKVSFLIPQNNATPSLNGLFLEISSQEFKMTTTDGHCLAQVKSDKYVLSETKKWLTPRRAVFEIKKILENCQDEMIFLGVCSNQLVFSGESFNFFTKLLADQFPAYESILKKDGFNPARVSRADFIKTLRRSTCLLSGQFLATSFNFSPHQLKVCLKNNEVGSLEETLAMEDYNGESLEMRFYSPYLLNGLQALSGDNVTCYLKNSTRPIIFESVDKNSQMVYLVMPVSATK</sequence>
<dbReference type="SUPFAM" id="SSF55979">
    <property type="entry name" value="DNA clamp"/>
    <property type="match status" value="3"/>
</dbReference>
<dbReference type="SMART" id="SM00480">
    <property type="entry name" value="POL3Bc"/>
    <property type="match status" value="1"/>
</dbReference>
<dbReference type="GO" id="GO:0003677">
    <property type="term" value="F:DNA binding"/>
    <property type="evidence" value="ECO:0007669"/>
    <property type="project" value="UniProtKB-UniRule"/>
</dbReference>
<dbReference type="Pfam" id="PF02767">
    <property type="entry name" value="DNA_pol3_beta_2"/>
    <property type="match status" value="1"/>
</dbReference>
<dbReference type="PANTHER" id="PTHR30478">
    <property type="entry name" value="DNA POLYMERASE III SUBUNIT BETA"/>
    <property type="match status" value="1"/>
</dbReference>
<dbReference type="InterPro" id="IPR022637">
    <property type="entry name" value="DNA_polIII_beta_cen"/>
</dbReference>
<dbReference type="OrthoDB" id="8421503at2"/>
<keyword evidence="4 9" id="KW-0808">Transferase</keyword>
<reference evidence="13 14" key="1">
    <citation type="submission" date="2017-12" db="EMBL/GenBank/DDBJ databases">
        <title>Chromulinavorax destructans is a abundant pathogen of dominant heterotrophic picoflagllates.</title>
        <authorList>
            <person name="Deeg C.M."/>
            <person name="Zimmer M."/>
            <person name="Suttle C.A."/>
        </authorList>
    </citation>
    <scope>NUCLEOTIDE SEQUENCE [LARGE SCALE GENOMIC DNA]</scope>
    <source>
        <strain evidence="13 14">SeV1</strain>
    </source>
</reference>
<keyword evidence="3 9" id="KW-0963">Cytoplasm</keyword>
<dbReference type="GO" id="GO:0008408">
    <property type="term" value="F:3'-5' exonuclease activity"/>
    <property type="evidence" value="ECO:0007669"/>
    <property type="project" value="InterPro"/>
</dbReference>
<name>A0A345ZA99_9BACT</name>
<comment type="subunit">
    <text evidence="9">Forms a ring-shaped head-to-tail homodimer around DNA.</text>
</comment>
<dbReference type="GO" id="GO:0009360">
    <property type="term" value="C:DNA polymerase III complex"/>
    <property type="evidence" value="ECO:0007669"/>
    <property type="project" value="InterPro"/>
</dbReference>
<dbReference type="AlphaFoldDB" id="A0A345ZA99"/>
<evidence type="ECO:0000256" key="7">
    <source>
        <dbReference type="ARBA" id="ARBA00022932"/>
    </source>
</evidence>
<evidence type="ECO:0000259" key="11">
    <source>
        <dbReference type="Pfam" id="PF02767"/>
    </source>
</evidence>
<keyword evidence="6 9" id="KW-0235">DNA replication</keyword>
<dbReference type="Pfam" id="PF00712">
    <property type="entry name" value="DNA_pol3_beta"/>
    <property type="match status" value="1"/>
</dbReference>
<keyword evidence="7 9" id="KW-0239">DNA-directed DNA polymerase</keyword>
<dbReference type="CDD" id="cd00140">
    <property type="entry name" value="beta_clamp"/>
    <property type="match status" value="1"/>
</dbReference>
<keyword evidence="8" id="KW-0238">DNA-binding</keyword>
<dbReference type="GO" id="GO:0006271">
    <property type="term" value="P:DNA strand elongation involved in DNA replication"/>
    <property type="evidence" value="ECO:0007669"/>
    <property type="project" value="TreeGrafter"/>
</dbReference>
<dbReference type="KEGG" id="cdes:C0J27_00425"/>
<evidence type="ECO:0000256" key="5">
    <source>
        <dbReference type="ARBA" id="ARBA00022695"/>
    </source>
</evidence>
<keyword evidence="14" id="KW-1185">Reference proteome</keyword>
<comment type="subcellular location">
    <subcellularLocation>
        <location evidence="1 9">Cytoplasm</location>
    </subcellularLocation>
</comment>
<evidence type="ECO:0000259" key="10">
    <source>
        <dbReference type="Pfam" id="PF00712"/>
    </source>
</evidence>
<feature type="domain" description="DNA polymerase III beta sliding clamp central" evidence="11">
    <location>
        <begin position="133"/>
        <end position="243"/>
    </location>
</feature>
<evidence type="ECO:0000256" key="4">
    <source>
        <dbReference type="ARBA" id="ARBA00022679"/>
    </source>
</evidence>
<evidence type="ECO:0000259" key="12">
    <source>
        <dbReference type="Pfam" id="PF02768"/>
    </source>
</evidence>
<evidence type="ECO:0000313" key="14">
    <source>
        <dbReference type="Proteomes" id="UP000254834"/>
    </source>
</evidence>
<dbReference type="Gene3D" id="3.10.150.10">
    <property type="entry name" value="DNA Polymerase III, subunit A, domain 2"/>
    <property type="match status" value="1"/>
</dbReference>
<comment type="similarity">
    <text evidence="2 9">Belongs to the beta sliding clamp family.</text>
</comment>
<evidence type="ECO:0000256" key="1">
    <source>
        <dbReference type="ARBA" id="ARBA00004496"/>
    </source>
</evidence>
<organism evidence="13 14">
    <name type="scientific">Candidatus Chromulinivorax destructor</name>
    <dbReference type="NCBI Taxonomy" id="2066483"/>
    <lineage>
        <taxon>Bacteria</taxon>
        <taxon>Candidatus Babelota</taxon>
        <taxon>Candidatus Babeliae</taxon>
        <taxon>Candidatus Babeliales</taxon>
        <taxon>Candidatus Chromulinivoraceae</taxon>
        <taxon>Candidatus Chromulinivorax</taxon>
    </lineage>
</organism>
<keyword evidence="5 9" id="KW-0548">Nucleotidyltransferase</keyword>
<evidence type="ECO:0000256" key="6">
    <source>
        <dbReference type="ARBA" id="ARBA00022705"/>
    </source>
</evidence>
<dbReference type="EMBL" id="CP025544">
    <property type="protein sequence ID" value="AXK60216.1"/>
    <property type="molecule type" value="Genomic_DNA"/>
</dbReference>
<dbReference type="RefSeq" id="WP_115585231.1">
    <property type="nucleotide sequence ID" value="NZ_CP025544.1"/>
</dbReference>
<evidence type="ECO:0000256" key="8">
    <source>
        <dbReference type="ARBA" id="ARBA00023125"/>
    </source>
</evidence>
<dbReference type="InterPro" id="IPR022634">
    <property type="entry name" value="DNA_polIII_beta_N"/>
</dbReference>
<evidence type="ECO:0000256" key="9">
    <source>
        <dbReference type="PIRNR" id="PIRNR000804"/>
    </source>
</evidence>
<dbReference type="PIRSF" id="PIRSF000804">
    <property type="entry name" value="DNA_pol_III_b"/>
    <property type="match status" value="1"/>
</dbReference>
<evidence type="ECO:0000256" key="3">
    <source>
        <dbReference type="ARBA" id="ARBA00022490"/>
    </source>
</evidence>
<dbReference type="Pfam" id="PF02768">
    <property type="entry name" value="DNA_pol3_beta_3"/>
    <property type="match status" value="1"/>
</dbReference>
<dbReference type="InterPro" id="IPR046938">
    <property type="entry name" value="DNA_clamp_sf"/>
</dbReference>
<dbReference type="Proteomes" id="UP000254834">
    <property type="component" value="Chromosome"/>
</dbReference>